<feature type="domain" description="PhoU" evidence="7">
    <location>
        <begin position="446"/>
        <end position="528"/>
    </location>
</feature>
<evidence type="ECO:0000313" key="8">
    <source>
        <dbReference type="EMBL" id="SHE74346.1"/>
    </source>
</evidence>
<proteinExistence type="predicted"/>
<dbReference type="InterPro" id="IPR004633">
    <property type="entry name" value="NaPi_cotrn-rel/YqeW-like"/>
</dbReference>
<evidence type="ECO:0000259" key="7">
    <source>
        <dbReference type="Pfam" id="PF01895"/>
    </source>
</evidence>
<feature type="transmembrane region" description="Helical" evidence="6">
    <location>
        <begin position="45"/>
        <end position="72"/>
    </location>
</feature>
<dbReference type="EMBL" id="FQTY01000006">
    <property type="protein sequence ID" value="SHE74346.1"/>
    <property type="molecule type" value="Genomic_DNA"/>
</dbReference>
<dbReference type="GeneID" id="90994390"/>
<dbReference type="InterPro" id="IPR038078">
    <property type="entry name" value="PhoU-like_sf"/>
</dbReference>
<protein>
    <submittedName>
        <fullName evidence="8">Phosphate:Na+ symporter</fullName>
    </submittedName>
</protein>
<keyword evidence="2" id="KW-1003">Cell membrane</keyword>
<keyword evidence="4 6" id="KW-1133">Transmembrane helix</keyword>
<feature type="domain" description="PhoU" evidence="7">
    <location>
        <begin position="339"/>
        <end position="425"/>
    </location>
</feature>
<dbReference type="GO" id="GO:0044341">
    <property type="term" value="P:sodium-dependent phosphate transport"/>
    <property type="evidence" value="ECO:0007669"/>
    <property type="project" value="InterPro"/>
</dbReference>
<keyword evidence="3 6" id="KW-0812">Transmembrane</keyword>
<feature type="transmembrane region" description="Helical" evidence="6">
    <location>
        <begin position="130"/>
        <end position="151"/>
    </location>
</feature>
<dbReference type="Pfam" id="PF01895">
    <property type="entry name" value="PhoU"/>
    <property type="match status" value="2"/>
</dbReference>
<dbReference type="InterPro" id="IPR003841">
    <property type="entry name" value="Na/Pi_transpt"/>
</dbReference>
<dbReference type="NCBIfam" id="NF037997">
    <property type="entry name" value="Na_Pi_symport"/>
    <property type="match status" value="1"/>
</dbReference>
<evidence type="ECO:0000256" key="5">
    <source>
        <dbReference type="ARBA" id="ARBA00023136"/>
    </source>
</evidence>
<gene>
    <name evidence="8" type="ORF">SAMN02745784_01635</name>
</gene>
<accession>A0A1M4VZF9</accession>
<evidence type="ECO:0000313" key="9">
    <source>
        <dbReference type="Proteomes" id="UP000184114"/>
    </source>
</evidence>
<dbReference type="STRING" id="1123404.SAMN02745784_01635"/>
<dbReference type="GO" id="GO:0005436">
    <property type="term" value="F:sodium:phosphate symporter activity"/>
    <property type="evidence" value="ECO:0007669"/>
    <property type="project" value="InterPro"/>
</dbReference>
<sequence length="540" mass="58735">MDIALPVLGGLGLFLYGMNIMGTGLQKAAGEKLKKLIEVLTNNRLMGVVVGALVTMVIQSSSATTVMVIGFVNAGLMSLYQAAGVIMGANIGTTVTAQLIAFKLTDYAPLAVAIGVGIWMTTSKKKSKNIAEILIGFGILFIGMDMMGNGLKPLAGLPAFANIMVRLNNPVLGMLVGLGLTTIVQSSSASIGLLQALAGQGLLDINIAFPILFGDNIGTTTTAMISSVGANRTAKRAAIIHFLFNLMGTIIFMTILRIPIQKLVTKISPNDIQRQIANAHTLFNLLNVAIQLPFAGLLVEAAKAIVPGDDRVEIHEAKFLDFRIIETPSIALGQVRKEIARMGNYVEENLGKAQRAFVEGKYEEIEPALEQEQKINKLQREITDYLVRLSNAPLSDEEHKQVNVFFNNVNDIERVGDHAENIVELAEERREGNLQFTEDAIEELNEIFGKCQLGFQKAMEAFKTNGEALAREVLAIEDEVDELESKNRTNHIDRLNKGLCSTGPGIIFLDAISNLERVSDHCSNIALYVLDNYKTKPKNI</sequence>
<dbReference type="PANTHER" id="PTHR10010">
    <property type="entry name" value="SOLUTE CARRIER FAMILY 34 SODIUM PHOSPHATE , MEMBER 2-RELATED"/>
    <property type="match status" value="1"/>
</dbReference>
<feature type="transmembrane region" description="Helical" evidence="6">
    <location>
        <begin position="7"/>
        <end position="25"/>
    </location>
</feature>
<evidence type="ECO:0000256" key="4">
    <source>
        <dbReference type="ARBA" id="ARBA00022989"/>
    </source>
</evidence>
<comment type="subcellular location">
    <subcellularLocation>
        <location evidence="1">Cell membrane</location>
        <topology evidence="1">Multi-pass membrane protein</topology>
    </subcellularLocation>
</comment>
<reference evidence="9" key="1">
    <citation type="submission" date="2016-11" db="EMBL/GenBank/DDBJ databases">
        <authorList>
            <person name="Varghese N."/>
            <person name="Submissions S."/>
        </authorList>
    </citation>
    <scope>NUCLEOTIDE SEQUENCE [LARGE SCALE GENOMIC DNA]</scope>
    <source>
        <strain evidence="9">DSM 18095</strain>
    </source>
</reference>
<keyword evidence="9" id="KW-1185">Reference proteome</keyword>
<feature type="transmembrane region" description="Helical" evidence="6">
    <location>
        <begin position="242"/>
        <end position="260"/>
    </location>
</feature>
<evidence type="ECO:0000256" key="6">
    <source>
        <dbReference type="SAM" id="Phobius"/>
    </source>
</evidence>
<dbReference type="Gene3D" id="1.20.58.220">
    <property type="entry name" value="Phosphate transport system protein phou homolog 2, domain 2"/>
    <property type="match status" value="1"/>
</dbReference>
<dbReference type="InterPro" id="IPR026022">
    <property type="entry name" value="PhoU_dom"/>
</dbReference>
<organism evidence="8 9">
    <name type="scientific">Tissierella praeacuta DSM 18095</name>
    <dbReference type="NCBI Taxonomy" id="1123404"/>
    <lineage>
        <taxon>Bacteria</taxon>
        <taxon>Bacillati</taxon>
        <taxon>Bacillota</taxon>
        <taxon>Tissierellia</taxon>
        <taxon>Tissierellales</taxon>
        <taxon>Tissierellaceae</taxon>
        <taxon>Tissierella</taxon>
    </lineage>
</organism>
<dbReference type="NCBIfam" id="TIGR00704">
    <property type="entry name" value="NaPi_cotrn_rel"/>
    <property type="match status" value="1"/>
</dbReference>
<dbReference type="SUPFAM" id="SSF109755">
    <property type="entry name" value="PhoU-like"/>
    <property type="match status" value="1"/>
</dbReference>
<evidence type="ECO:0000256" key="3">
    <source>
        <dbReference type="ARBA" id="ARBA00022692"/>
    </source>
</evidence>
<feature type="transmembrane region" description="Helical" evidence="6">
    <location>
        <begin position="171"/>
        <end position="194"/>
    </location>
</feature>
<dbReference type="PANTHER" id="PTHR10010:SF46">
    <property type="entry name" value="SODIUM-DEPENDENT PHOSPHATE TRANSPORT PROTEIN 2B"/>
    <property type="match status" value="1"/>
</dbReference>
<feature type="transmembrane region" description="Helical" evidence="6">
    <location>
        <begin position="79"/>
        <end position="101"/>
    </location>
</feature>
<dbReference type="Pfam" id="PF02690">
    <property type="entry name" value="Na_Pi_cotrans"/>
    <property type="match status" value="1"/>
</dbReference>
<evidence type="ECO:0000256" key="1">
    <source>
        <dbReference type="ARBA" id="ARBA00004651"/>
    </source>
</evidence>
<keyword evidence="5 6" id="KW-0472">Membrane</keyword>
<dbReference type="RefSeq" id="WP_072975250.1">
    <property type="nucleotide sequence ID" value="NZ_FQTY01000006.1"/>
</dbReference>
<dbReference type="Proteomes" id="UP000184114">
    <property type="component" value="Unassembled WGS sequence"/>
</dbReference>
<dbReference type="AlphaFoldDB" id="A0A1M4VZF9"/>
<evidence type="ECO:0000256" key="2">
    <source>
        <dbReference type="ARBA" id="ARBA00022475"/>
    </source>
</evidence>
<name>A0A1M4VZF9_9FIRM</name>
<dbReference type="GO" id="GO:0005886">
    <property type="term" value="C:plasma membrane"/>
    <property type="evidence" value="ECO:0007669"/>
    <property type="project" value="UniProtKB-SubCell"/>
</dbReference>